<gene>
    <name evidence="1" type="ORF">PMAYCL1PPCAC_20626</name>
</gene>
<evidence type="ECO:0000313" key="1">
    <source>
        <dbReference type="EMBL" id="GMR50431.1"/>
    </source>
</evidence>
<reference evidence="2" key="1">
    <citation type="submission" date="2022-10" db="EMBL/GenBank/DDBJ databases">
        <title>Genome assembly of Pristionchus species.</title>
        <authorList>
            <person name="Yoshida K."/>
            <person name="Sommer R.J."/>
        </authorList>
    </citation>
    <scope>NUCLEOTIDE SEQUENCE [LARGE SCALE GENOMIC DNA]</scope>
    <source>
        <strain evidence="2">RS5460</strain>
    </source>
</reference>
<evidence type="ECO:0000313" key="2">
    <source>
        <dbReference type="Proteomes" id="UP001328107"/>
    </source>
</evidence>
<dbReference type="Proteomes" id="UP001328107">
    <property type="component" value="Unassembled WGS sequence"/>
</dbReference>
<feature type="non-terminal residue" evidence="1">
    <location>
        <position position="113"/>
    </location>
</feature>
<name>A0AAN5I4E9_9BILA</name>
<keyword evidence="2" id="KW-1185">Reference proteome</keyword>
<dbReference type="EMBL" id="BTRK01000004">
    <property type="protein sequence ID" value="GMR50431.1"/>
    <property type="molecule type" value="Genomic_DNA"/>
</dbReference>
<organism evidence="1 2">
    <name type="scientific">Pristionchus mayeri</name>
    <dbReference type="NCBI Taxonomy" id="1317129"/>
    <lineage>
        <taxon>Eukaryota</taxon>
        <taxon>Metazoa</taxon>
        <taxon>Ecdysozoa</taxon>
        <taxon>Nematoda</taxon>
        <taxon>Chromadorea</taxon>
        <taxon>Rhabditida</taxon>
        <taxon>Rhabditina</taxon>
        <taxon>Diplogasteromorpha</taxon>
        <taxon>Diplogasteroidea</taxon>
        <taxon>Neodiplogasteridae</taxon>
        <taxon>Pristionchus</taxon>
    </lineage>
</organism>
<accession>A0AAN5I4E9</accession>
<feature type="non-terminal residue" evidence="1">
    <location>
        <position position="1"/>
    </location>
</feature>
<sequence length="113" mass="12383">SSADKDDLLVQMTKLDAGQDSRKWLEKKIHEQSDLTKAFVDCNASGAKVEEERKMEHAIMKCFLSDQFGVKAIQDNGKGGKEEGARCCDASSSNPFQKVNMNISSEPNIASGK</sequence>
<dbReference type="AlphaFoldDB" id="A0AAN5I4E9"/>
<comment type="caution">
    <text evidence="1">The sequence shown here is derived from an EMBL/GenBank/DDBJ whole genome shotgun (WGS) entry which is preliminary data.</text>
</comment>
<protein>
    <submittedName>
        <fullName evidence="1">Uncharacterized protein</fullName>
    </submittedName>
</protein>
<proteinExistence type="predicted"/>